<organism evidence="1 2">
    <name type="scientific">Kosakonia arachidis</name>
    <dbReference type="NCBI Taxonomy" id="551989"/>
    <lineage>
        <taxon>Bacteria</taxon>
        <taxon>Pseudomonadati</taxon>
        <taxon>Pseudomonadota</taxon>
        <taxon>Gammaproteobacteria</taxon>
        <taxon>Enterobacterales</taxon>
        <taxon>Enterobacteriaceae</taxon>
        <taxon>Kosakonia</taxon>
    </lineage>
</organism>
<dbReference type="EMBL" id="FPAU01000007">
    <property type="protein sequence ID" value="SFU16445.1"/>
    <property type="molecule type" value="Genomic_DNA"/>
</dbReference>
<evidence type="ECO:0000313" key="1">
    <source>
        <dbReference type="EMBL" id="SFU16445.1"/>
    </source>
</evidence>
<evidence type="ECO:0000313" key="2">
    <source>
        <dbReference type="Proteomes" id="UP000199187"/>
    </source>
</evidence>
<accession>A0A1I7DXT3</accession>
<keyword evidence="2" id="KW-1185">Reference proteome</keyword>
<proteinExistence type="predicted"/>
<gene>
    <name evidence="1" type="ORF">SAMN05192562_107148</name>
</gene>
<dbReference type="Proteomes" id="UP000199187">
    <property type="component" value="Unassembled WGS sequence"/>
</dbReference>
<sequence length="146" mass="15789">MKAKLIAIAFAATVIVPRVTMQTAAASERPGRIANGATAITGEFPTGGTLYSDYNGNCQVVSLVPRSLVVPPTVASLPRETTRRCQSNKLNSIAIYAILFCQSSIQCTARNAEFFRRKAHIPLRLRNGTLFVAGCLRRCRDADFAG</sequence>
<reference evidence="2" key="1">
    <citation type="submission" date="2016-10" db="EMBL/GenBank/DDBJ databases">
        <authorList>
            <person name="Varghese N."/>
            <person name="Submissions S."/>
        </authorList>
    </citation>
    <scope>NUCLEOTIDE SEQUENCE [LARGE SCALE GENOMIC DNA]</scope>
    <source>
        <strain evidence="2">Ah-143</strain>
    </source>
</reference>
<name>A0A1I7DXT3_9ENTR</name>
<protein>
    <submittedName>
        <fullName evidence="1">Uncharacterized protein</fullName>
    </submittedName>
</protein>
<dbReference type="AlphaFoldDB" id="A0A1I7DXT3"/>